<dbReference type="GO" id="GO:0005576">
    <property type="term" value="C:extracellular region"/>
    <property type="evidence" value="ECO:0007669"/>
    <property type="project" value="UniProtKB-SubCell"/>
</dbReference>
<dbReference type="EMBL" id="AB915170">
    <property type="protein sequence ID" value="BAP05694.1"/>
    <property type="molecule type" value="mRNA"/>
</dbReference>
<evidence type="ECO:0000256" key="5">
    <source>
        <dbReference type="ARBA" id="ARBA00022729"/>
    </source>
</evidence>
<proteinExistence type="evidence at transcript level"/>
<dbReference type="PANTHER" id="PTHR10206">
    <property type="entry name" value="CATHELICIDIN"/>
    <property type="match status" value="1"/>
</dbReference>
<evidence type="ECO:0000256" key="1">
    <source>
        <dbReference type="ARBA" id="ARBA00004613"/>
    </source>
</evidence>
<keyword evidence="7" id="KW-1015">Disulfide bond</keyword>
<accession>A0A068PD50</accession>
<organism evidence="10">
    <name type="scientific">Gallus gallus</name>
    <name type="common">Chicken</name>
    <dbReference type="NCBI Taxonomy" id="9031"/>
    <lineage>
        <taxon>Eukaryota</taxon>
        <taxon>Metazoa</taxon>
        <taxon>Chordata</taxon>
        <taxon>Craniata</taxon>
        <taxon>Vertebrata</taxon>
        <taxon>Euteleostomi</taxon>
        <taxon>Archelosauria</taxon>
        <taxon>Archosauria</taxon>
        <taxon>Dinosauria</taxon>
        <taxon>Saurischia</taxon>
        <taxon>Theropoda</taxon>
        <taxon>Coelurosauria</taxon>
        <taxon>Aves</taxon>
        <taxon>Neognathae</taxon>
        <taxon>Galloanserae</taxon>
        <taxon>Galliformes</taxon>
        <taxon>Phasianidae</taxon>
        <taxon>Phasianinae</taxon>
        <taxon>Gallus</taxon>
    </lineage>
</organism>
<protein>
    <submittedName>
        <fullName evidence="10">Cathelicidin-B1</fullName>
    </submittedName>
</protein>
<dbReference type="FunFam" id="3.10.450.10:FF:000034">
    <property type="entry name" value="Cathelicidin-related peptide Oh-Cath"/>
    <property type="match status" value="1"/>
</dbReference>
<evidence type="ECO:0000256" key="2">
    <source>
        <dbReference type="ARBA" id="ARBA00005320"/>
    </source>
</evidence>
<dbReference type="Gene3D" id="3.10.450.10">
    <property type="match status" value="1"/>
</dbReference>
<evidence type="ECO:0000256" key="9">
    <source>
        <dbReference type="SAM" id="SignalP"/>
    </source>
</evidence>
<dbReference type="AlphaFoldDB" id="A0A068PD50"/>
<dbReference type="Pfam" id="PF00666">
    <property type="entry name" value="Cathelicidins"/>
    <property type="match status" value="1"/>
</dbReference>
<dbReference type="InterPro" id="IPR046350">
    <property type="entry name" value="Cystatin_sf"/>
</dbReference>
<evidence type="ECO:0000256" key="7">
    <source>
        <dbReference type="ARBA" id="ARBA00023157"/>
    </source>
</evidence>
<dbReference type="GO" id="GO:0042742">
    <property type="term" value="P:defense response to bacterium"/>
    <property type="evidence" value="ECO:0007669"/>
    <property type="project" value="UniProtKB-KW"/>
</dbReference>
<feature type="region of interest" description="Disordered" evidence="8">
    <location>
        <begin position="29"/>
        <end position="118"/>
    </location>
</feature>
<reference evidence="10" key="1">
    <citation type="journal article" date="2014" name="Peptides">
        <title>Bacterial toxin-inducible gene expression of cathelicidin-B1 in the chicken bursal lymphoma-derived cell line DT40: Functional characterization of cathelicidin-B1.</title>
        <authorList>
            <person name="Takeda A."/>
            <person name="Tsubaki T."/>
            <person name="Sagae N."/>
            <person name="Onda Y."/>
            <person name="Inada Y."/>
            <person name="Mochizuki T."/>
            <person name="Okumura K."/>
            <person name="Kikuyama K."/>
            <person name="Kobayashi T."/>
            <person name="Iwamuro S."/>
        </authorList>
    </citation>
    <scope>NUCLEOTIDE SEQUENCE</scope>
</reference>
<comment type="similarity">
    <text evidence="2">Belongs to the cathelicidin family.</text>
</comment>
<dbReference type="SUPFAM" id="SSF54403">
    <property type="entry name" value="Cystatin/monellin"/>
    <property type="match status" value="1"/>
</dbReference>
<sequence length="259" mass="27670">MGRMWASEVLLLLLLGSSRAVTPGLDVSTAPGLDGSIPPGLDGSVSPGLDGSVSPGLDGSASPGLDGSVSPGLDGSASPGLDGSTSPGLDGSTPAGRDGTITPKLEGTITPKQDGSISPSWPWRWPITYLDAILAAVRLLNQRISGPCILRLREAQPRPGWVGTLQRRREVSFLVEDGPCPPGVDCRSCEPGALQHCVGTVSIEQQPTAELRCRPLRPQPIRNWWIRIWEWLNGIRKRLRQRSPFYVRGHLNVTSTPQP</sequence>
<keyword evidence="6" id="KW-0044">Antibiotic</keyword>
<evidence type="ECO:0000256" key="6">
    <source>
        <dbReference type="ARBA" id="ARBA00023022"/>
    </source>
</evidence>
<comment type="subcellular location">
    <subcellularLocation>
        <location evidence="1">Secreted</location>
    </subcellularLocation>
</comment>
<evidence type="ECO:0000256" key="4">
    <source>
        <dbReference type="ARBA" id="ARBA00022529"/>
    </source>
</evidence>
<evidence type="ECO:0000313" key="10">
    <source>
        <dbReference type="EMBL" id="BAP05694.1"/>
    </source>
</evidence>
<name>A0A068PD50_CHICK</name>
<keyword evidence="5 9" id="KW-0732">Signal</keyword>
<dbReference type="VEuPathDB" id="HostDB:geneid_100858412"/>
<evidence type="ECO:0000256" key="8">
    <source>
        <dbReference type="SAM" id="MobiDB-lite"/>
    </source>
</evidence>
<dbReference type="PANTHER" id="PTHR10206:SF0">
    <property type="entry name" value="CATHELICIDIN B1-RELATED"/>
    <property type="match status" value="1"/>
</dbReference>
<evidence type="ECO:0000256" key="3">
    <source>
        <dbReference type="ARBA" id="ARBA00022525"/>
    </source>
</evidence>
<feature type="signal peptide" evidence="9">
    <location>
        <begin position="1"/>
        <end position="20"/>
    </location>
</feature>
<keyword evidence="3" id="KW-0964">Secreted</keyword>
<keyword evidence="4" id="KW-0929">Antimicrobial</keyword>
<dbReference type="InterPro" id="IPR001894">
    <property type="entry name" value="Cathelicidin-like"/>
</dbReference>
<feature type="chain" id="PRO_5001651963" evidence="9">
    <location>
        <begin position="21"/>
        <end position="259"/>
    </location>
</feature>